<keyword evidence="2" id="KW-1185">Reference proteome</keyword>
<evidence type="ECO:0000313" key="1">
    <source>
        <dbReference type="EMBL" id="CAK0899253.1"/>
    </source>
</evidence>
<evidence type="ECO:0000313" key="2">
    <source>
        <dbReference type="Proteomes" id="UP001189429"/>
    </source>
</evidence>
<sequence>MRTGQALRPCEFELRFRVFSLMISTYKSVDGISSFVPAGPTMCLPECIQQVSDVDARLGLQVADFGDGQSVGQQDYSLFSFRRPRLLAQADDPPGSLSPPGRREGQNLALGAPFQMAVSAKTKMFKRCNAAKSEILLLGHGLGPGRPAMIET</sequence>
<name>A0ABN9XMA4_9DINO</name>
<gene>
    <name evidence="1" type="ORF">PCOR1329_LOCUS76818</name>
</gene>
<accession>A0ABN9XMA4</accession>
<dbReference type="EMBL" id="CAUYUJ010020574">
    <property type="protein sequence ID" value="CAK0899253.1"/>
    <property type="molecule type" value="Genomic_DNA"/>
</dbReference>
<dbReference type="Proteomes" id="UP001189429">
    <property type="component" value="Unassembled WGS sequence"/>
</dbReference>
<reference evidence="1" key="1">
    <citation type="submission" date="2023-10" db="EMBL/GenBank/DDBJ databases">
        <authorList>
            <person name="Chen Y."/>
            <person name="Shah S."/>
            <person name="Dougan E. K."/>
            <person name="Thang M."/>
            <person name="Chan C."/>
        </authorList>
    </citation>
    <scope>NUCLEOTIDE SEQUENCE [LARGE SCALE GENOMIC DNA]</scope>
</reference>
<comment type="caution">
    <text evidence="1">The sequence shown here is derived from an EMBL/GenBank/DDBJ whole genome shotgun (WGS) entry which is preliminary data.</text>
</comment>
<proteinExistence type="predicted"/>
<protein>
    <submittedName>
        <fullName evidence="1">Uncharacterized protein</fullName>
    </submittedName>
</protein>
<organism evidence="1 2">
    <name type="scientific">Prorocentrum cordatum</name>
    <dbReference type="NCBI Taxonomy" id="2364126"/>
    <lineage>
        <taxon>Eukaryota</taxon>
        <taxon>Sar</taxon>
        <taxon>Alveolata</taxon>
        <taxon>Dinophyceae</taxon>
        <taxon>Prorocentrales</taxon>
        <taxon>Prorocentraceae</taxon>
        <taxon>Prorocentrum</taxon>
    </lineage>
</organism>